<evidence type="ECO:0000259" key="7">
    <source>
        <dbReference type="SMART" id="SM00852"/>
    </source>
</evidence>
<proteinExistence type="inferred from homology"/>
<dbReference type="InterPro" id="IPR024370">
    <property type="entry name" value="PBP_domain"/>
</dbReference>
<evidence type="ECO:0000256" key="1">
    <source>
        <dbReference type="ARBA" id="ARBA00002901"/>
    </source>
</evidence>
<keyword evidence="6" id="KW-0500">Molybdenum</keyword>
<dbReference type="SUPFAM" id="SSF53218">
    <property type="entry name" value="Molybdenum cofactor biosynthesis proteins"/>
    <property type="match status" value="1"/>
</dbReference>
<dbReference type="NCBIfam" id="NF011068">
    <property type="entry name" value="PRK14498.1"/>
    <property type="match status" value="1"/>
</dbReference>
<name>A0A6L3B4D3_AZOBR</name>
<keyword evidence="6" id="KW-0460">Magnesium</keyword>
<dbReference type="Pfam" id="PF03453">
    <property type="entry name" value="MoeA_N"/>
    <property type="match status" value="1"/>
</dbReference>
<dbReference type="Pfam" id="PF12727">
    <property type="entry name" value="PBP_like"/>
    <property type="match status" value="1"/>
</dbReference>
<dbReference type="PANTHER" id="PTHR10192">
    <property type="entry name" value="MOLYBDOPTERIN BIOSYNTHESIS PROTEIN"/>
    <property type="match status" value="1"/>
</dbReference>
<dbReference type="EMBL" id="QOKV01000003">
    <property type="protein sequence ID" value="KAA0686984.1"/>
    <property type="molecule type" value="Genomic_DNA"/>
</dbReference>
<dbReference type="GO" id="GO:0006777">
    <property type="term" value="P:Mo-molybdopterin cofactor biosynthetic process"/>
    <property type="evidence" value="ECO:0007669"/>
    <property type="project" value="UniProtKB-UniRule"/>
</dbReference>
<comment type="catalytic activity">
    <reaction evidence="5">
        <text>adenylyl-molybdopterin + molybdate = Mo-molybdopterin + AMP + H(+)</text>
        <dbReference type="Rhea" id="RHEA:35047"/>
        <dbReference type="ChEBI" id="CHEBI:15378"/>
        <dbReference type="ChEBI" id="CHEBI:36264"/>
        <dbReference type="ChEBI" id="CHEBI:62727"/>
        <dbReference type="ChEBI" id="CHEBI:71302"/>
        <dbReference type="ChEBI" id="CHEBI:456215"/>
        <dbReference type="EC" id="2.10.1.1"/>
    </reaction>
</comment>
<dbReference type="Gene3D" id="2.170.190.11">
    <property type="entry name" value="Molybdopterin biosynthesis moea protein, domain 3"/>
    <property type="match status" value="1"/>
</dbReference>
<dbReference type="InterPro" id="IPR005110">
    <property type="entry name" value="MoeA_linker/N"/>
</dbReference>
<evidence type="ECO:0000256" key="5">
    <source>
        <dbReference type="ARBA" id="ARBA00047317"/>
    </source>
</evidence>
<accession>A0A6L3B4D3</accession>
<dbReference type="Pfam" id="PF00994">
    <property type="entry name" value="MoCF_biosynth"/>
    <property type="match status" value="1"/>
</dbReference>
<dbReference type="GO" id="GO:0046872">
    <property type="term" value="F:metal ion binding"/>
    <property type="evidence" value="ECO:0007669"/>
    <property type="project" value="UniProtKB-UniRule"/>
</dbReference>
<dbReference type="Gene3D" id="2.40.340.10">
    <property type="entry name" value="MoeA, C-terminal, domain IV"/>
    <property type="match status" value="1"/>
</dbReference>
<dbReference type="PANTHER" id="PTHR10192:SF5">
    <property type="entry name" value="GEPHYRIN"/>
    <property type="match status" value="1"/>
</dbReference>
<dbReference type="RefSeq" id="WP_149164114.1">
    <property type="nucleotide sequence ID" value="NZ_QOKV01000003.1"/>
</dbReference>
<gene>
    <name evidence="8" type="ORF">DS837_07050</name>
</gene>
<dbReference type="Gene3D" id="3.40.980.10">
    <property type="entry name" value="MoaB/Mog-like domain"/>
    <property type="match status" value="1"/>
</dbReference>
<protein>
    <recommendedName>
        <fullName evidence="6">Molybdopterin molybdenumtransferase</fullName>
        <ecNumber evidence="6">2.10.1.1</ecNumber>
    </recommendedName>
</protein>
<comment type="caution">
    <text evidence="8">The sequence shown here is derived from an EMBL/GenBank/DDBJ whole genome shotgun (WGS) entry which is preliminary data.</text>
</comment>
<dbReference type="Gene3D" id="3.90.105.10">
    <property type="entry name" value="Molybdopterin biosynthesis moea protein, domain 2"/>
    <property type="match status" value="1"/>
</dbReference>
<comment type="cofactor">
    <cofactor evidence="6">
        <name>Mg(2+)</name>
        <dbReference type="ChEBI" id="CHEBI:18420"/>
    </cofactor>
</comment>
<dbReference type="EC" id="2.10.1.1" evidence="6"/>
<dbReference type="GO" id="GO:0061599">
    <property type="term" value="F:molybdopterin molybdotransferase activity"/>
    <property type="evidence" value="ECO:0007669"/>
    <property type="project" value="UniProtKB-UniRule"/>
</dbReference>
<evidence type="ECO:0000256" key="4">
    <source>
        <dbReference type="ARBA" id="ARBA00023150"/>
    </source>
</evidence>
<dbReference type="InterPro" id="IPR008284">
    <property type="entry name" value="MoCF_biosynth_CS"/>
</dbReference>
<dbReference type="SUPFAM" id="SSF63867">
    <property type="entry name" value="MoeA C-terminal domain-like"/>
    <property type="match status" value="1"/>
</dbReference>
<keyword evidence="4 6" id="KW-0501">Molybdenum cofactor biosynthesis</keyword>
<organism evidence="8 9">
    <name type="scientific">Azospirillum brasilense</name>
    <dbReference type="NCBI Taxonomy" id="192"/>
    <lineage>
        <taxon>Bacteria</taxon>
        <taxon>Pseudomonadati</taxon>
        <taxon>Pseudomonadota</taxon>
        <taxon>Alphaproteobacteria</taxon>
        <taxon>Rhodospirillales</taxon>
        <taxon>Azospirillaceae</taxon>
        <taxon>Azospirillum</taxon>
    </lineage>
</organism>
<dbReference type="InterPro" id="IPR036688">
    <property type="entry name" value="MoeA_C_domain_IV_sf"/>
</dbReference>
<comment type="pathway">
    <text evidence="2 6">Cofactor biosynthesis; molybdopterin biosynthesis.</text>
</comment>
<dbReference type="Proteomes" id="UP000476837">
    <property type="component" value="Unassembled WGS sequence"/>
</dbReference>
<evidence type="ECO:0000313" key="9">
    <source>
        <dbReference type="Proteomes" id="UP000476837"/>
    </source>
</evidence>
<keyword evidence="6" id="KW-0808">Transferase</keyword>
<evidence type="ECO:0000313" key="8">
    <source>
        <dbReference type="EMBL" id="KAA0686984.1"/>
    </source>
</evidence>
<dbReference type="CDD" id="cd00887">
    <property type="entry name" value="MoeA"/>
    <property type="match status" value="1"/>
</dbReference>
<feature type="domain" description="MoaB/Mog" evidence="7">
    <location>
        <begin position="212"/>
        <end position="350"/>
    </location>
</feature>
<dbReference type="SUPFAM" id="SSF63882">
    <property type="entry name" value="MoeA N-terminal region -like"/>
    <property type="match status" value="1"/>
</dbReference>
<reference evidence="8 9" key="1">
    <citation type="submission" date="2018-07" db="EMBL/GenBank/DDBJ databases">
        <title>Genome sequence of Roseomonas fauriae ATCC 49958.</title>
        <authorList>
            <person name="Sant'Anna F.H."/>
            <person name="Baldani J.I."/>
            <person name="Zilli J.E."/>
            <person name="Reis V.M."/>
            <person name="Hartmann A."/>
            <person name="Cruz L."/>
            <person name="de Souza E.M."/>
            <person name="de Oliveira Pedrosa F."/>
            <person name="Passaglia L.M.P."/>
        </authorList>
    </citation>
    <scope>NUCLEOTIDE SEQUENCE [LARGE SCALE GENOMIC DNA]</scope>
    <source>
        <strain evidence="8 9">ATCC 49958</strain>
    </source>
</reference>
<dbReference type="NCBIfam" id="TIGR00177">
    <property type="entry name" value="molyb_syn"/>
    <property type="match status" value="1"/>
</dbReference>
<dbReference type="Pfam" id="PF03454">
    <property type="entry name" value="MoeA_C"/>
    <property type="match status" value="1"/>
</dbReference>
<dbReference type="InterPro" id="IPR005111">
    <property type="entry name" value="MoeA_C_domain_IV"/>
</dbReference>
<dbReference type="UniPathway" id="UPA00344"/>
<comment type="function">
    <text evidence="1 6">Catalyzes the insertion of molybdate into adenylated molybdopterin with the concomitant release of AMP.</text>
</comment>
<dbReference type="InterPro" id="IPR036135">
    <property type="entry name" value="MoeA_linker/N_sf"/>
</dbReference>
<evidence type="ECO:0000256" key="3">
    <source>
        <dbReference type="ARBA" id="ARBA00010763"/>
    </source>
</evidence>
<evidence type="ECO:0000256" key="2">
    <source>
        <dbReference type="ARBA" id="ARBA00005046"/>
    </source>
</evidence>
<dbReference type="InterPro" id="IPR038987">
    <property type="entry name" value="MoeA-like"/>
</dbReference>
<dbReference type="SUPFAM" id="SSF53850">
    <property type="entry name" value="Periplasmic binding protein-like II"/>
    <property type="match status" value="1"/>
</dbReference>
<dbReference type="NCBIfam" id="NF045515">
    <property type="entry name" value="Glp_gephyrin"/>
    <property type="match status" value="1"/>
</dbReference>
<dbReference type="PROSITE" id="PS01079">
    <property type="entry name" value="MOCF_BIOSYNTHESIS_2"/>
    <property type="match status" value="1"/>
</dbReference>
<keyword evidence="6" id="KW-0479">Metal-binding</keyword>
<dbReference type="GO" id="GO:0005737">
    <property type="term" value="C:cytoplasm"/>
    <property type="evidence" value="ECO:0007669"/>
    <property type="project" value="TreeGrafter"/>
</dbReference>
<dbReference type="InterPro" id="IPR036425">
    <property type="entry name" value="MoaB/Mog-like_dom_sf"/>
</dbReference>
<dbReference type="AlphaFoldDB" id="A0A6L3B4D3"/>
<comment type="similarity">
    <text evidence="3 6">Belongs to the MoeA family.</text>
</comment>
<evidence type="ECO:0000256" key="6">
    <source>
        <dbReference type="RuleBase" id="RU365090"/>
    </source>
</evidence>
<dbReference type="InterPro" id="IPR001453">
    <property type="entry name" value="MoaB/Mog_dom"/>
</dbReference>
<dbReference type="SMART" id="SM00852">
    <property type="entry name" value="MoCF_biosynth"/>
    <property type="match status" value="1"/>
</dbReference>
<sequence length="661" mass="69110">MSNQDIRRFGIRRFVAQAARQEQFLEVVGRDEAEARFRRHLDLTPKGAETVPLGAALGRVLAVDVVAEVDVPGFDRSSVDGFAVRAADTQGAGEDTPVVLRLNEEVLSAGRVPTLTVAPGTATVLATGGMLPRGADAVVMVEHTESHEDDDALLVEIRKPVVPGAFVAAAGSDIGRGETVMRRGQLLTSREIGVLAAIGRAEVSVVRRPRVAILSTGDEIVAPGEPIRPGAVYDSNAAILAAAVEELGGEPVRLGIARDDEAELAPLVERGLACDALLLSGGTSKGAGDLSYRIVSRLTDPGIVAHGVALKPGKPLCLAVTKGKPVVILPGFPTSAMFTFHEFVAPVLRALAGLPPAAKESVDATVPMRLGSERGRTEYVMVSLVRGADGGLAAYPLSKGSGAVTAFSAADGFIAIDPQAEAVEAGTPVSVQRIGRDTRPADLIVIGSHCVGLDAITGRLVGEGLTVKALNVGSMGGLAAARRGECDVAAIHLMDPKSGEYNRPFLTPALGLVTGYRRLQGIVFRKGDDRFEGKTAEEAGLAAAQDPDCILVNRNAGSGTRILTDRLLGAARPNGYWSQAKSHNAVAVAVAQGRADWGVAIDSVATLYGLGFLPLQAEHYDFVIPDDRRDRPAVRRFLAALADPAVREKLTALGFTVPEAE</sequence>